<evidence type="ECO:0000259" key="2">
    <source>
        <dbReference type="Pfam" id="PF09758"/>
    </source>
</evidence>
<dbReference type="InterPro" id="IPR019155">
    <property type="entry name" value="CLEC16A/TT9_N"/>
</dbReference>
<evidence type="ECO:0000256" key="1">
    <source>
        <dbReference type="ARBA" id="ARBA00023006"/>
    </source>
</evidence>
<evidence type="ECO:0000259" key="3">
    <source>
        <dbReference type="Pfam" id="PF21530"/>
    </source>
</evidence>
<dbReference type="InterPro" id="IPR049163">
    <property type="entry name" value="Pif1-like_2B_dom"/>
</dbReference>
<feature type="domain" description="DNA helicase Pif1-like 2B" evidence="3">
    <location>
        <begin position="115"/>
        <end position="146"/>
    </location>
</feature>
<dbReference type="AlphaFoldDB" id="A0A4Y2PZL9"/>
<name>A0A4Y2PZL9_ARAVE</name>
<evidence type="ECO:0000313" key="5">
    <source>
        <dbReference type="Proteomes" id="UP000499080"/>
    </source>
</evidence>
<keyword evidence="1" id="KW-0072">Autophagy</keyword>
<dbReference type="OrthoDB" id="294052at2759"/>
<dbReference type="EMBL" id="BGPR01012573">
    <property type="protein sequence ID" value="GBN56701.1"/>
    <property type="molecule type" value="Genomic_DNA"/>
</dbReference>
<comment type="caution">
    <text evidence="4">The sequence shown here is derived from an EMBL/GenBank/DDBJ whole genome shotgun (WGS) entry which is preliminary data.</text>
</comment>
<dbReference type="GO" id="GO:1901096">
    <property type="term" value="P:regulation of autophagosome maturation"/>
    <property type="evidence" value="ECO:0007669"/>
    <property type="project" value="TreeGrafter"/>
</dbReference>
<accession>A0A4Y2PZL9</accession>
<dbReference type="GO" id="GO:0005794">
    <property type="term" value="C:Golgi apparatus"/>
    <property type="evidence" value="ECO:0007669"/>
    <property type="project" value="TreeGrafter"/>
</dbReference>
<dbReference type="PANTHER" id="PTHR21481">
    <property type="entry name" value="PROTEIN CLEC16A"/>
    <property type="match status" value="1"/>
</dbReference>
<sequence>MFRGKGWFSGGMWKPKNPHSLEHLKYLYHVLYKNQTVTEQNKGLLVETLRSIAEILIWGDQNDSTVFDFFLEKNMLSFFLKIMRQKCGRYVCVQLLQTLNILFENIRNETSLYNKFFNSLELSGVPSDKLRLKVGVPVLLIRNLDVPRLRMVTNCTPRSKRRESV</sequence>
<protein>
    <submittedName>
        <fullName evidence="4">Protein CLEC16A</fullName>
    </submittedName>
</protein>
<reference evidence="4 5" key="1">
    <citation type="journal article" date="2019" name="Sci. Rep.">
        <title>Orb-weaving spider Araneus ventricosus genome elucidates the spidroin gene catalogue.</title>
        <authorList>
            <person name="Kono N."/>
            <person name="Nakamura H."/>
            <person name="Ohtoshi R."/>
            <person name="Moran D.A.P."/>
            <person name="Shinohara A."/>
            <person name="Yoshida Y."/>
            <person name="Fujiwara M."/>
            <person name="Mori M."/>
            <person name="Tomita M."/>
            <person name="Arakawa K."/>
        </authorList>
    </citation>
    <scope>NUCLEOTIDE SEQUENCE [LARGE SCALE GENOMIC DNA]</scope>
</reference>
<dbReference type="GO" id="GO:0005770">
    <property type="term" value="C:late endosome"/>
    <property type="evidence" value="ECO:0007669"/>
    <property type="project" value="TreeGrafter"/>
</dbReference>
<dbReference type="InterPro" id="IPR039272">
    <property type="entry name" value="CLEC16A/TT9"/>
</dbReference>
<feature type="domain" description="FPL" evidence="2">
    <location>
        <begin position="49"/>
        <end position="114"/>
    </location>
</feature>
<gene>
    <name evidence="4" type="primary">CLEC16A_1</name>
    <name evidence="4" type="ORF">AVEN_102899_1</name>
</gene>
<dbReference type="Pfam" id="PF09758">
    <property type="entry name" value="FPL"/>
    <property type="match status" value="1"/>
</dbReference>
<dbReference type="GO" id="GO:0007034">
    <property type="term" value="P:vacuolar transport"/>
    <property type="evidence" value="ECO:0007669"/>
    <property type="project" value="TreeGrafter"/>
</dbReference>
<dbReference type="Proteomes" id="UP000499080">
    <property type="component" value="Unassembled WGS sequence"/>
</dbReference>
<keyword evidence="5" id="KW-1185">Reference proteome</keyword>
<dbReference type="Pfam" id="PF21530">
    <property type="entry name" value="Pif1_2B_dom"/>
    <property type="match status" value="1"/>
</dbReference>
<proteinExistence type="predicted"/>
<evidence type="ECO:0000313" key="4">
    <source>
        <dbReference type="EMBL" id="GBN56701.1"/>
    </source>
</evidence>
<dbReference type="GO" id="GO:0006914">
    <property type="term" value="P:autophagy"/>
    <property type="evidence" value="ECO:0007669"/>
    <property type="project" value="UniProtKB-KW"/>
</dbReference>
<dbReference type="PANTHER" id="PTHR21481:SF0">
    <property type="entry name" value="PROTEIN CLEC16A"/>
    <property type="match status" value="1"/>
</dbReference>
<organism evidence="4 5">
    <name type="scientific">Araneus ventricosus</name>
    <name type="common">Orbweaver spider</name>
    <name type="synonym">Epeira ventricosa</name>
    <dbReference type="NCBI Taxonomy" id="182803"/>
    <lineage>
        <taxon>Eukaryota</taxon>
        <taxon>Metazoa</taxon>
        <taxon>Ecdysozoa</taxon>
        <taxon>Arthropoda</taxon>
        <taxon>Chelicerata</taxon>
        <taxon>Arachnida</taxon>
        <taxon>Araneae</taxon>
        <taxon>Araneomorphae</taxon>
        <taxon>Entelegynae</taxon>
        <taxon>Araneoidea</taxon>
        <taxon>Araneidae</taxon>
        <taxon>Araneus</taxon>
    </lineage>
</organism>
<dbReference type="GO" id="GO:0016197">
    <property type="term" value="P:endosomal transport"/>
    <property type="evidence" value="ECO:0007669"/>
    <property type="project" value="TreeGrafter"/>
</dbReference>